<proteinExistence type="predicted"/>
<comment type="caution">
    <text evidence="2">The sequence shown here is derived from an EMBL/GenBank/DDBJ whole genome shotgun (WGS) entry which is preliminary data.</text>
</comment>
<dbReference type="EMBL" id="JACCBF010000001">
    <property type="protein sequence ID" value="NYD28710.1"/>
    <property type="molecule type" value="Genomic_DNA"/>
</dbReference>
<reference evidence="2 3" key="1">
    <citation type="submission" date="2020-07" db="EMBL/GenBank/DDBJ databases">
        <title>Sequencing the genomes of 1000 actinobacteria strains.</title>
        <authorList>
            <person name="Klenk H.-P."/>
        </authorList>
    </citation>
    <scope>NUCLEOTIDE SEQUENCE [LARGE SCALE GENOMIC DNA]</scope>
    <source>
        <strain evidence="2 3">DSM 19082</strain>
    </source>
</reference>
<dbReference type="RefSeq" id="WP_179724841.1">
    <property type="nucleotide sequence ID" value="NZ_BAABEF010000001.1"/>
</dbReference>
<dbReference type="Proteomes" id="UP000582231">
    <property type="component" value="Unassembled WGS sequence"/>
</dbReference>
<evidence type="ECO:0000256" key="1">
    <source>
        <dbReference type="SAM" id="MobiDB-lite"/>
    </source>
</evidence>
<dbReference type="InterPro" id="IPR007739">
    <property type="entry name" value="RgpF"/>
</dbReference>
<dbReference type="Pfam" id="PF05045">
    <property type="entry name" value="RgpF"/>
    <property type="match status" value="1"/>
</dbReference>
<evidence type="ECO:0000313" key="2">
    <source>
        <dbReference type="EMBL" id="NYD28710.1"/>
    </source>
</evidence>
<evidence type="ECO:0000313" key="3">
    <source>
        <dbReference type="Proteomes" id="UP000582231"/>
    </source>
</evidence>
<protein>
    <submittedName>
        <fullName evidence="2">Uncharacterized protein</fullName>
    </submittedName>
</protein>
<feature type="region of interest" description="Disordered" evidence="1">
    <location>
        <begin position="827"/>
        <end position="850"/>
    </location>
</feature>
<name>A0A852RIL9_9ACTN</name>
<accession>A0A852RIL9</accession>
<dbReference type="Gene3D" id="3.40.50.12580">
    <property type="match status" value="1"/>
</dbReference>
<dbReference type="InterPro" id="IPR043148">
    <property type="entry name" value="TagF_C"/>
</dbReference>
<dbReference type="InterPro" id="IPR043149">
    <property type="entry name" value="TagF_N"/>
</dbReference>
<dbReference type="Gene3D" id="3.40.50.11820">
    <property type="match status" value="1"/>
</dbReference>
<sequence>MTPEQFTRAWHALVSRWETLAADDRKAADGLLADAVRNGLPSHAGDALPEPEAEVLLACEIEVIRRARAMKPRRYARANKELKVLRDEQMDPVEHFCRIGWRWLRSPRPDFDVWWYWSEHLDPTHDAINPLLFHVLVGRRAGLPTAPPRVAPRTGVLPPASGPRRICLYAAYDADGIVDDYVLHYLRELSRHADVYYLADGVMPHTELAKLAEVTVAAWSIPHARYDFGSFSLLATELVGWETIDQYDELMFANDSCYLLRSLDETFARMDARAADWWGMQATKMDFSRHEGHLAPVPLDEGKRFHTELEDWNPHYRMHLSSYFLTFRRPVVADPGFRRRLGAVVSQGHKELVILKYEIGLSDYLIKAGFDFETFVPDLYPFHPLYSADYFELVARGFPLLKRNFIGENVGTPDLGRWKERVLAQVPDAPVELFERNLHRVAPADKLDRTSRVHTQLNGLVDFQRRLNKKEFRVESRVSPRFDHWWAFPVAPGEPSLTGNERAIFEEVRHDPSIRKIVLTRSRTVDLTGENVVTVPLDSRAGQELLARAGQVFVRHSVDLTFPWELDMDQHRVIDVGAGLPRPRANGEQHPLSPSPTAVRRGRARPERHVVVTTSALDAMPVETRDGVSPGLEVWATGQPRHAFLLRPEEQLPADLRAELADLRALLAGRRLVLWLPAGGTRIPGLGGTETAALADWARRTGTVVGVRSNADGHLFTDLDPLLLMPRRFPDVEVLFREADLLVTDNSHYLADFLLTGDPVVVLDGADAEPELPGPVCRTGADLVPALERALAARTPDEVERYTRCRDHLVGPADDGAAHRVVEQVRRASLSDPAAPPTVRVPNGRRPATA</sequence>
<dbReference type="AlphaFoldDB" id="A0A852RIL9"/>
<organism evidence="2 3">
    <name type="scientific">Nocardioides kongjuensis</name>
    <dbReference type="NCBI Taxonomy" id="349522"/>
    <lineage>
        <taxon>Bacteria</taxon>
        <taxon>Bacillati</taxon>
        <taxon>Actinomycetota</taxon>
        <taxon>Actinomycetes</taxon>
        <taxon>Propionibacteriales</taxon>
        <taxon>Nocardioidaceae</taxon>
        <taxon>Nocardioides</taxon>
    </lineage>
</organism>
<keyword evidence="3" id="KW-1185">Reference proteome</keyword>
<gene>
    <name evidence="2" type="ORF">BJ958_000256</name>
</gene>
<feature type="region of interest" description="Disordered" evidence="1">
    <location>
        <begin position="582"/>
        <end position="607"/>
    </location>
</feature>